<reference evidence="1" key="1">
    <citation type="submission" date="2022-09" db="EMBL/GenBank/DDBJ databases">
        <title>Genome analysis and characterization of larvicidal activity of Brevibacillus strains.</title>
        <authorList>
            <person name="Patrusheva E.V."/>
            <person name="Izotova A.O."/>
            <person name="Toshchakov S.V."/>
            <person name="Sineoky S.P."/>
        </authorList>
    </citation>
    <scope>NUCLEOTIDE SEQUENCE</scope>
    <source>
        <strain evidence="1">VKPM_B-13244</strain>
    </source>
</reference>
<evidence type="ECO:0008006" key="3">
    <source>
        <dbReference type="Google" id="ProtNLM"/>
    </source>
</evidence>
<evidence type="ECO:0000313" key="1">
    <source>
        <dbReference type="EMBL" id="MCZ0833437.1"/>
    </source>
</evidence>
<protein>
    <recommendedName>
        <fullName evidence="3">Transposase</fullName>
    </recommendedName>
</protein>
<sequence>MEELLRLQKLEKELNRLKRDLFETKNAQNTGRNRYGFKVSPTVARKTIQRITQLIRDKQSEITFFKKELEEKNIKIWGKEHLKKGDQILTRSGNALIIRVNEKTVLVQINQQKKYVPYYEILDII</sequence>
<gene>
    <name evidence="1" type="ORF">O0535_22270</name>
</gene>
<comment type="caution">
    <text evidence="1">The sequence shown here is derived from an EMBL/GenBank/DDBJ whole genome shotgun (WGS) entry which is preliminary data.</text>
</comment>
<accession>A0ABT4I348</accession>
<evidence type="ECO:0000313" key="2">
    <source>
        <dbReference type="Proteomes" id="UP001067708"/>
    </source>
</evidence>
<proteinExistence type="predicted"/>
<name>A0ABT4I348_9BACL</name>
<dbReference type="EMBL" id="JAPTNG010000023">
    <property type="protein sequence ID" value="MCZ0833437.1"/>
    <property type="molecule type" value="Genomic_DNA"/>
</dbReference>
<keyword evidence="2" id="KW-1185">Reference proteome</keyword>
<dbReference type="RefSeq" id="WP_258418383.1">
    <property type="nucleotide sequence ID" value="NZ_JAPTNG010000023.1"/>
</dbReference>
<organism evidence="1 2">
    <name type="scientific">Brevibacillus halotolerans</name>
    <dbReference type="NCBI Taxonomy" id="1507437"/>
    <lineage>
        <taxon>Bacteria</taxon>
        <taxon>Bacillati</taxon>
        <taxon>Bacillota</taxon>
        <taxon>Bacilli</taxon>
        <taxon>Bacillales</taxon>
        <taxon>Paenibacillaceae</taxon>
        <taxon>Brevibacillus</taxon>
    </lineage>
</organism>
<dbReference type="Proteomes" id="UP001067708">
    <property type="component" value="Unassembled WGS sequence"/>
</dbReference>